<dbReference type="GO" id="GO:1904680">
    <property type="term" value="F:peptide transmembrane transporter activity"/>
    <property type="evidence" value="ECO:0007669"/>
    <property type="project" value="TreeGrafter"/>
</dbReference>
<comment type="similarity">
    <text evidence="2">Belongs to the bacterial solute-binding protein 5 family.</text>
</comment>
<evidence type="ECO:0000256" key="4">
    <source>
        <dbReference type="ARBA" id="ARBA00022729"/>
    </source>
</evidence>
<dbReference type="Gene3D" id="3.10.105.10">
    <property type="entry name" value="Dipeptide-binding Protein, Domain 3"/>
    <property type="match status" value="1"/>
</dbReference>
<dbReference type="Pfam" id="PF00496">
    <property type="entry name" value="SBP_bac_5"/>
    <property type="match status" value="1"/>
</dbReference>
<dbReference type="GO" id="GO:0015833">
    <property type="term" value="P:peptide transport"/>
    <property type="evidence" value="ECO:0007669"/>
    <property type="project" value="TreeGrafter"/>
</dbReference>
<dbReference type="KEGG" id="bne:DA69_02985"/>
<dbReference type="InterPro" id="IPR039424">
    <property type="entry name" value="SBP_5"/>
</dbReference>
<dbReference type="GO" id="GO:0043190">
    <property type="term" value="C:ATP-binding cassette (ABC) transporter complex"/>
    <property type="evidence" value="ECO:0007669"/>
    <property type="project" value="InterPro"/>
</dbReference>
<dbReference type="eggNOG" id="COG0747">
    <property type="taxonomic scope" value="Bacteria"/>
</dbReference>
<dbReference type="Proteomes" id="UP000077603">
    <property type="component" value="Chromosome"/>
</dbReference>
<dbReference type="OrthoDB" id="9803988at2"/>
<dbReference type="RefSeq" id="WP_025977530.1">
    <property type="nucleotide sequence ID" value="NZ_CP015614.1"/>
</dbReference>
<dbReference type="Gene3D" id="3.90.76.10">
    <property type="entry name" value="Dipeptide-binding Protein, Domain 1"/>
    <property type="match status" value="1"/>
</dbReference>
<organism evidence="7 8">
    <name type="scientific">Brevundimonas naejangsanensis</name>
    <dbReference type="NCBI Taxonomy" id="588932"/>
    <lineage>
        <taxon>Bacteria</taxon>
        <taxon>Pseudomonadati</taxon>
        <taxon>Pseudomonadota</taxon>
        <taxon>Alphaproteobacteria</taxon>
        <taxon>Caulobacterales</taxon>
        <taxon>Caulobacteraceae</taxon>
        <taxon>Brevundimonas</taxon>
    </lineage>
</organism>
<gene>
    <name evidence="7" type="ORF">DA69_02985</name>
</gene>
<evidence type="ECO:0000256" key="3">
    <source>
        <dbReference type="ARBA" id="ARBA00022448"/>
    </source>
</evidence>
<dbReference type="STRING" id="588932.DA69_02985"/>
<sequence>MTPNRLRRFIAACLGAALVAACSQGAANKPTPATGSQVLRVAAASLPSSLGNPFRGNSRPGSLLWLAIYDGLTAINDDDQLGPGLATEWTLIEPTVWRFKLREGVRYSNDRPFDAEVAAEVFAFLRSDQGKRTLIGSEARGIVEARAVGPLELEIRTERPDPVLPRRLAAIMMIEPKALAEVGMDAYAQKPVGTGAFVMTGWDQRTRRLTLARNPKSWRSSTIDGVVFYELPSAAGRTQALLSGDVDLSLVDLEETERLERNGFHVLYRPSMQVKAYSFRNVGGDPSSPLRDVRVRQALNYAVDKEAIASLLPQNAKPSGQPAAKGVFGYDPTIAPYPYDPAKARRLLAQAGYPNGFNLTMEVLTDAAPGDDMMSQAVAEYWRAVGVDTRLKVMTMPDFLVKYQTNSWSGEALALSWNSFQYYDVTRAMEDFSCMRPTPFFCNAEITDKLKTAREIMDDDERLKAYQALGRLYREAAPSLFLIEHQDLFAYTPRVGHVKIRHRVPVYEEMTLR</sequence>
<dbReference type="PANTHER" id="PTHR30290">
    <property type="entry name" value="PERIPLASMIC BINDING COMPONENT OF ABC TRANSPORTER"/>
    <property type="match status" value="1"/>
</dbReference>
<feature type="chain" id="PRO_5008004228" description="Solute-binding protein family 5 domain-containing protein" evidence="5">
    <location>
        <begin position="27"/>
        <end position="513"/>
    </location>
</feature>
<dbReference type="InterPro" id="IPR000914">
    <property type="entry name" value="SBP_5_dom"/>
</dbReference>
<evidence type="ECO:0000256" key="1">
    <source>
        <dbReference type="ARBA" id="ARBA00004418"/>
    </source>
</evidence>
<evidence type="ECO:0000256" key="5">
    <source>
        <dbReference type="SAM" id="SignalP"/>
    </source>
</evidence>
<evidence type="ECO:0000313" key="7">
    <source>
        <dbReference type="EMBL" id="ANF53806.1"/>
    </source>
</evidence>
<comment type="subcellular location">
    <subcellularLocation>
        <location evidence="1">Periplasm</location>
    </subcellularLocation>
</comment>
<evidence type="ECO:0000256" key="2">
    <source>
        <dbReference type="ARBA" id="ARBA00005695"/>
    </source>
</evidence>
<dbReference type="GO" id="GO:0030288">
    <property type="term" value="C:outer membrane-bounded periplasmic space"/>
    <property type="evidence" value="ECO:0007669"/>
    <property type="project" value="UniProtKB-ARBA"/>
</dbReference>
<evidence type="ECO:0000313" key="8">
    <source>
        <dbReference type="Proteomes" id="UP000077603"/>
    </source>
</evidence>
<dbReference type="PIRSF" id="PIRSF002741">
    <property type="entry name" value="MppA"/>
    <property type="match status" value="1"/>
</dbReference>
<feature type="signal peptide" evidence="5">
    <location>
        <begin position="1"/>
        <end position="26"/>
    </location>
</feature>
<keyword evidence="3" id="KW-0813">Transport</keyword>
<dbReference type="InterPro" id="IPR030678">
    <property type="entry name" value="Peptide/Ni-bd"/>
</dbReference>
<reference evidence="7 8" key="1">
    <citation type="journal article" date="2014" name="Genome Announc.">
        <title>Genome Sequence of a Promising Hydrogen-Producing Facultative Anaerobic Bacterium, Brevundimonas naejangsanensis Strain B1.</title>
        <authorList>
            <person name="Su H."/>
            <person name="Zhang T."/>
            <person name="Bao M."/>
            <person name="Jiang Y."/>
            <person name="Wang Y."/>
            <person name="Tan T."/>
        </authorList>
    </citation>
    <scope>NUCLEOTIDE SEQUENCE [LARGE SCALE GENOMIC DNA]</scope>
    <source>
        <strain evidence="7 8">B1</strain>
    </source>
</reference>
<accession>A0A172Y3T6</accession>
<keyword evidence="8" id="KW-1185">Reference proteome</keyword>
<dbReference type="SUPFAM" id="SSF53850">
    <property type="entry name" value="Periplasmic binding protein-like II"/>
    <property type="match status" value="1"/>
</dbReference>
<dbReference type="PROSITE" id="PS51257">
    <property type="entry name" value="PROKAR_LIPOPROTEIN"/>
    <property type="match status" value="1"/>
</dbReference>
<dbReference type="Gene3D" id="3.40.190.10">
    <property type="entry name" value="Periplasmic binding protein-like II"/>
    <property type="match status" value="1"/>
</dbReference>
<evidence type="ECO:0000259" key="6">
    <source>
        <dbReference type="Pfam" id="PF00496"/>
    </source>
</evidence>
<dbReference type="AlphaFoldDB" id="A0A172Y3T6"/>
<feature type="domain" description="Solute-binding protein family 5" evidence="6">
    <location>
        <begin position="81"/>
        <end position="409"/>
    </location>
</feature>
<proteinExistence type="inferred from homology"/>
<dbReference type="EMBL" id="CP015614">
    <property type="protein sequence ID" value="ANF53806.1"/>
    <property type="molecule type" value="Genomic_DNA"/>
</dbReference>
<name>A0A172Y3T6_9CAUL</name>
<dbReference type="PANTHER" id="PTHR30290:SF9">
    <property type="entry name" value="OLIGOPEPTIDE-BINDING PROTEIN APPA"/>
    <property type="match status" value="1"/>
</dbReference>
<keyword evidence="4 5" id="KW-0732">Signal</keyword>
<protein>
    <recommendedName>
        <fullName evidence="6">Solute-binding protein family 5 domain-containing protein</fullName>
    </recommendedName>
</protein>